<feature type="region of interest" description="Disordered" evidence="1">
    <location>
        <begin position="263"/>
        <end position="290"/>
    </location>
</feature>
<reference evidence="2 3" key="1">
    <citation type="journal article" date="2010" name="Proc. Natl. Acad. Sci. U.S.A.">
        <title>Insights into evolution of multicellular fungi from the assembled chromosomes of the mushroom Coprinopsis cinerea (Coprinus cinereus).</title>
        <authorList>
            <person name="Stajich J.E."/>
            <person name="Wilke S.K."/>
            <person name="Ahren D."/>
            <person name="Au C.H."/>
            <person name="Birren B.W."/>
            <person name="Borodovsky M."/>
            <person name="Burns C."/>
            <person name="Canback B."/>
            <person name="Casselton L.A."/>
            <person name="Cheng C.K."/>
            <person name="Deng J."/>
            <person name="Dietrich F.S."/>
            <person name="Fargo D.C."/>
            <person name="Farman M.L."/>
            <person name="Gathman A.C."/>
            <person name="Goldberg J."/>
            <person name="Guigo R."/>
            <person name="Hoegger P.J."/>
            <person name="Hooker J.B."/>
            <person name="Huggins A."/>
            <person name="James T.Y."/>
            <person name="Kamada T."/>
            <person name="Kilaru S."/>
            <person name="Kodira C."/>
            <person name="Kues U."/>
            <person name="Kupfer D."/>
            <person name="Kwan H.S."/>
            <person name="Lomsadze A."/>
            <person name="Li W."/>
            <person name="Lilly W.W."/>
            <person name="Ma L.J."/>
            <person name="Mackey A.J."/>
            <person name="Manning G."/>
            <person name="Martin F."/>
            <person name="Muraguchi H."/>
            <person name="Natvig D.O."/>
            <person name="Palmerini H."/>
            <person name="Ramesh M.A."/>
            <person name="Rehmeyer C.J."/>
            <person name="Roe B.A."/>
            <person name="Shenoy N."/>
            <person name="Stanke M."/>
            <person name="Ter-Hovhannisyan V."/>
            <person name="Tunlid A."/>
            <person name="Velagapudi R."/>
            <person name="Vision T.J."/>
            <person name="Zeng Q."/>
            <person name="Zolan M.E."/>
            <person name="Pukkila P.J."/>
        </authorList>
    </citation>
    <scope>NUCLEOTIDE SEQUENCE [LARGE SCALE GENOMIC DNA]</scope>
    <source>
        <strain evidence="3">Okayama-7 / 130 / ATCC MYA-4618 / FGSC 9003</strain>
    </source>
</reference>
<sequence>MPTPSPLRVSPPPPTTSTTTITTGTTTKPLSLSLSQYPPPNPLTSSPCPLYLDILELILDHHRTDPYTLTALALTGSHLFLHLARKLLYRSISLDYCENPYAYESQRALRRVLAGEGGEVLCAYVGEVRVRLSGARSGGSSGGGVIGGGGGGGREDVLVGKILSRMKRVERVHIVGGGMGGVQGRSGSYHHGFQRQPFLDPTNSNFLSMMDSEVGRGLEHLFGLETLKKVTLENVAIPYSDLYISLLGPNVKCLEVLSVESPSEYGYPSSTRSWPRSSLSLRGSSSKRKKPPQLETLILNMDQLQPPFVFVGDGSENEEARDEDSECSVLDLSKLKQVHLYVWDQDDGDVIWGLLDRARETLEVLTLRYFHTPSSPDILSQGFQNLHTLIVGTPAFATSEDPFRGLIQLFSNPLDSHLFPSSTSTPSSSLIPTAFTSSTSLSHIRPSSYQVPQPRPINSKFPSLRTLKVIFDLWSCEASRTSWRSLRAYRGWGELDDVLGRAFPSSARGSTAHPSSSTDDDTEMGDATLKGDGRLMGGGVLEGSTRIIFEIQCSARYREVGGGAEVHPYLDDSHAEDDEEAHSSINEDVPETRAGGNAKPKRPPNLLDCLKNELYNLRNNPYFMIL</sequence>
<name>A8N439_COPC7</name>
<feature type="region of interest" description="Disordered" evidence="1">
    <location>
        <begin position="1"/>
        <end position="30"/>
    </location>
</feature>
<dbReference type="GeneID" id="6006067"/>
<dbReference type="VEuPathDB" id="FungiDB:CC1G_08789"/>
<keyword evidence="3" id="KW-1185">Reference proteome</keyword>
<organism evidence="2 3">
    <name type="scientific">Coprinopsis cinerea (strain Okayama-7 / 130 / ATCC MYA-4618 / FGSC 9003)</name>
    <name type="common">Inky cap fungus</name>
    <name type="synonym">Hormographiella aspergillata</name>
    <dbReference type="NCBI Taxonomy" id="240176"/>
    <lineage>
        <taxon>Eukaryota</taxon>
        <taxon>Fungi</taxon>
        <taxon>Dikarya</taxon>
        <taxon>Basidiomycota</taxon>
        <taxon>Agaricomycotina</taxon>
        <taxon>Agaricomycetes</taxon>
        <taxon>Agaricomycetidae</taxon>
        <taxon>Agaricales</taxon>
        <taxon>Agaricineae</taxon>
        <taxon>Psathyrellaceae</taxon>
        <taxon>Coprinopsis</taxon>
    </lineage>
</organism>
<dbReference type="Proteomes" id="UP000001861">
    <property type="component" value="Unassembled WGS sequence"/>
</dbReference>
<dbReference type="AlphaFoldDB" id="A8N439"/>
<feature type="region of interest" description="Disordered" evidence="1">
    <location>
        <begin position="503"/>
        <end position="535"/>
    </location>
</feature>
<dbReference type="KEGG" id="cci:CC1G_08789"/>
<proteinExistence type="predicted"/>
<dbReference type="OrthoDB" id="3048011at2759"/>
<evidence type="ECO:0000313" key="2">
    <source>
        <dbReference type="EMBL" id="EAU92166.1"/>
    </source>
</evidence>
<dbReference type="EMBL" id="AACS02000001">
    <property type="protein sequence ID" value="EAU92166.1"/>
    <property type="molecule type" value="Genomic_DNA"/>
</dbReference>
<dbReference type="OMA" id="LWSCEAS"/>
<feature type="compositionally biased region" description="Polar residues" evidence="1">
    <location>
        <begin position="507"/>
        <end position="517"/>
    </location>
</feature>
<feature type="compositionally biased region" description="Low complexity" evidence="1">
    <location>
        <begin position="16"/>
        <end position="30"/>
    </location>
</feature>
<feature type="region of interest" description="Disordered" evidence="1">
    <location>
        <begin position="567"/>
        <end position="604"/>
    </location>
</feature>
<feature type="compositionally biased region" description="Pro residues" evidence="1">
    <location>
        <begin position="1"/>
        <end position="15"/>
    </location>
</feature>
<protein>
    <submittedName>
        <fullName evidence="2">Uncharacterized protein</fullName>
    </submittedName>
</protein>
<feature type="compositionally biased region" description="Low complexity" evidence="1">
    <location>
        <begin position="268"/>
        <end position="284"/>
    </location>
</feature>
<dbReference type="RefSeq" id="XP_001829634.1">
    <property type="nucleotide sequence ID" value="XM_001829582.1"/>
</dbReference>
<gene>
    <name evidence="2" type="ORF">CC1G_08789</name>
</gene>
<comment type="caution">
    <text evidence="2">The sequence shown here is derived from an EMBL/GenBank/DDBJ whole genome shotgun (WGS) entry which is preliminary data.</text>
</comment>
<evidence type="ECO:0000256" key="1">
    <source>
        <dbReference type="SAM" id="MobiDB-lite"/>
    </source>
</evidence>
<accession>A8N439</accession>
<dbReference type="InParanoid" id="A8N439"/>
<evidence type="ECO:0000313" key="3">
    <source>
        <dbReference type="Proteomes" id="UP000001861"/>
    </source>
</evidence>